<comment type="caution">
    <text evidence="2">The sequence shown here is derived from an EMBL/GenBank/DDBJ whole genome shotgun (WGS) entry which is preliminary data.</text>
</comment>
<feature type="repeat" description="ANK" evidence="1">
    <location>
        <begin position="9"/>
        <end position="42"/>
    </location>
</feature>
<reference evidence="2 3" key="1">
    <citation type="journal article" date="2023" name="Sci. Data">
        <title>Genome assembly of the Korean intertidal mud-creeper Batillaria attramentaria.</title>
        <authorList>
            <person name="Patra A.K."/>
            <person name="Ho P.T."/>
            <person name="Jun S."/>
            <person name="Lee S.J."/>
            <person name="Kim Y."/>
            <person name="Won Y.J."/>
        </authorList>
    </citation>
    <scope>NUCLEOTIDE SEQUENCE [LARGE SCALE GENOMIC DNA]</scope>
    <source>
        <strain evidence="2">Wonlab-2016</strain>
    </source>
</reference>
<dbReference type="InterPro" id="IPR036770">
    <property type="entry name" value="Ankyrin_rpt-contain_sf"/>
</dbReference>
<keyword evidence="3" id="KW-1185">Reference proteome</keyword>
<evidence type="ECO:0000313" key="3">
    <source>
        <dbReference type="Proteomes" id="UP001519460"/>
    </source>
</evidence>
<keyword evidence="1" id="KW-0040">ANK repeat</keyword>
<proteinExistence type="predicted"/>
<dbReference type="SUPFAM" id="SSF48403">
    <property type="entry name" value="Ankyrin repeat"/>
    <property type="match status" value="1"/>
</dbReference>
<dbReference type="Gene3D" id="1.25.40.20">
    <property type="entry name" value="Ankyrin repeat-containing domain"/>
    <property type="match status" value="1"/>
</dbReference>
<evidence type="ECO:0000313" key="2">
    <source>
        <dbReference type="EMBL" id="KAK7505359.1"/>
    </source>
</evidence>
<organism evidence="2 3">
    <name type="scientific">Batillaria attramentaria</name>
    <dbReference type="NCBI Taxonomy" id="370345"/>
    <lineage>
        <taxon>Eukaryota</taxon>
        <taxon>Metazoa</taxon>
        <taxon>Spiralia</taxon>
        <taxon>Lophotrochozoa</taxon>
        <taxon>Mollusca</taxon>
        <taxon>Gastropoda</taxon>
        <taxon>Caenogastropoda</taxon>
        <taxon>Sorbeoconcha</taxon>
        <taxon>Cerithioidea</taxon>
        <taxon>Batillariidae</taxon>
        <taxon>Batillaria</taxon>
    </lineage>
</organism>
<gene>
    <name evidence="2" type="ORF">BaRGS_00003521</name>
</gene>
<dbReference type="Proteomes" id="UP001519460">
    <property type="component" value="Unassembled WGS sequence"/>
</dbReference>
<evidence type="ECO:0000256" key="1">
    <source>
        <dbReference type="PROSITE-ProRule" id="PRU00023"/>
    </source>
</evidence>
<accession>A0ABD0M215</accession>
<dbReference type="InterPro" id="IPR002110">
    <property type="entry name" value="Ankyrin_rpt"/>
</dbReference>
<dbReference type="PROSITE" id="PS50088">
    <property type="entry name" value="ANK_REPEAT"/>
    <property type="match status" value="1"/>
</dbReference>
<dbReference type="AlphaFoldDB" id="A0ABD0M215"/>
<dbReference type="Pfam" id="PF12796">
    <property type="entry name" value="Ank_2"/>
    <property type="match status" value="1"/>
</dbReference>
<dbReference type="PROSITE" id="PS50297">
    <property type="entry name" value="ANK_REP_REGION"/>
    <property type="match status" value="1"/>
</dbReference>
<dbReference type="EMBL" id="JACVVK020000011">
    <property type="protein sequence ID" value="KAK7505359.1"/>
    <property type="molecule type" value="Genomic_DNA"/>
</dbReference>
<name>A0ABD0M215_9CAEN</name>
<sequence>MDLNLRDTRGKTALIIACRFEQTMELVGELLEKGADPDLDDRYGFTALWWACHGYCVCPSRDLSTVLQTRVPRILLTLPWRRTLLDYLSPYSGEENFVR</sequence>
<protein>
    <submittedName>
        <fullName evidence="2">Uncharacterized protein</fullName>
    </submittedName>
</protein>